<proteinExistence type="predicted"/>
<dbReference type="InterPro" id="IPR025062">
    <property type="entry name" value="DUF4003"/>
</dbReference>
<sequence length="330" mass="36379">MKEQYTAKLELFAENALKLKKAFAWQNVMVNRLAALLYTAENKIADDEAIRASYELIKENTGWFSAFRGNSIISIAALLSLSADQEKQLTNTLTVYELMKEAKFRASDYLVISAYQIAAHATSDQYPRTVERAKQFYDSMKAKHRFLTGQDDYIFAAMLGLSDIDIEQGIDRMEQLYSTLKPEFLSGNSVQALTQVLILGGEAPEAAARVLALRDDFRAQGIRLDKEYTLSSLGVLSLLPSNREDIVTDVSETYEFLRTQKGLGSWSISKQELLLLSASLLAFKYVDDVRNGMITTMLSTSITNIVIAQQAAIAGATAASAAAVASSSSD</sequence>
<reference evidence="1" key="1">
    <citation type="submission" date="2020-06" db="EMBL/GenBank/DDBJ databases">
        <title>Paenibacillus sp. nov., isolated from soil.</title>
        <authorList>
            <person name="Seo Y.L."/>
        </authorList>
    </citation>
    <scope>NUCLEOTIDE SEQUENCE [LARGE SCALE GENOMIC DNA]</scope>
    <source>
        <strain evidence="1">JW14</strain>
    </source>
</reference>
<dbReference type="EMBL" id="JABWCS010000206">
    <property type="protein sequence ID" value="NUU61050.1"/>
    <property type="molecule type" value="Genomic_DNA"/>
</dbReference>
<evidence type="ECO:0000313" key="1">
    <source>
        <dbReference type="EMBL" id="NUU61050.1"/>
    </source>
</evidence>
<comment type="caution">
    <text evidence="1">The sequence shown here is derived from an EMBL/GenBank/DDBJ whole genome shotgun (WGS) entry which is preliminary data.</text>
</comment>
<keyword evidence="2" id="KW-1185">Reference proteome</keyword>
<accession>A0A850EMQ4</accession>
<dbReference type="Pfam" id="PF13170">
    <property type="entry name" value="DUF4003"/>
    <property type="match status" value="1"/>
</dbReference>
<dbReference type="RefSeq" id="WP_175371603.1">
    <property type="nucleotide sequence ID" value="NZ_JABWCS010000206.1"/>
</dbReference>
<dbReference type="Proteomes" id="UP000564806">
    <property type="component" value="Unassembled WGS sequence"/>
</dbReference>
<protein>
    <submittedName>
        <fullName evidence="1">DUF4003 family protein</fullName>
    </submittedName>
</protein>
<gene>
    <name evidence="1" type="ORF">HPT30_11890</name>
</gene>
<name>A0A850EMQ4_9BACL</name>
<dbReference type="AlphaFoldDB" id="A0A850EMQ4"/>
<evidence type="ECO:0000313" key="2">
    <source>
        <dbReference type="Proteomes" id="UP000564806"/>
    </source>
</evidence>
<organism evidence="1 2">
    <name type="scientific">Paenibacillus agri</name>
    <dbReference type="NCBI Taxonomy" id="2744309"/>
    <lineage>
        <taxon>Bacteria</taxon>
        <taxon>Bacillati</taxon>
        <taxon>Bacillota</taxon>
        <taxon>Bacilli</taxon>
        <taxon>Bacillales</taxon>
        <taxon>Paenibacillaceae</taxon>
        <taxon>Paenibacillus</taxon>
    </lineage>
</organism>